<name>A0A6S6QZG6_9FIRM</name>
<gene>
    <name evidence="1" type="ORF">acsn021_08160</name>
</gene>
<evidence type="ECO:0000313" key="1">
    <source>
        <dbReference type="EMBL" id="BCJ93247.1"/>
    </source>
</evidence>
<sequence length="154" mass="17048">MLTGSLALALLCVAVVVIGGTAAVAVEAKHHFIGNALLDMKDSIVLLFKLGKAVVSPLMEELTEDIHRGTKKVSLKNLTKGFTRYSRYDIINNRSDSWCNPVSKVRQRLNNTASRRISGGYTKGYRCYDISKTNLGYSRRRLHTSNGKGEQCNN</sequence>
<organism evidence="1 2">
    <name type="scientific">Anaerocolumna cellulosilytica</name>
    <dbReference type="NCBI Taxonomy" id="433286"/>
    <lineage>
        <taxon>Bacteria</taxon>
        <taxon>Bacillati</taxon>
        <taxon>Bacillota</taxon>
        <taxon>Clostridia</taxon>
        <taxon>Lachnospirales</taxon>
        <taxon>Lachnospiraceae</taxon>
        <taxon>Anaerocolumna</taxon>
    </lineage>
</organism>
<proteinExistence type="predicted"/>
<evidence type="ECO:0000313" key="2">
    <source>
        <dbReference type="Proteomes" id="UP000515561"/>
    </source>
</evidence>
<reference evidence="1 2" key="1">
    <citation type="journal article" date="2016" name="Int. J. Syst. Evol. Microbiol.">
        <title>Descriptions of Anaerotaenia torta gen. nov., sp. nov. and Anaerocolumna cellulosilytica gen. nov., sp. nov. isolated from a methanogenic reactor of cattle waste.</title>
        <authorList>
            <person name="Uek A."/>
            <person name="Ohtaki Y."/>
            <person name="Kaku N."/>
            <person name="Ueki K."/>
        </authorList>
    </citation>
    <scope>NUCLEOTIDE SEQUENCE [LARGE SCALE GENOMIC DNA]</scope>
    <source>
        <strain evidence="1 2">SN021</strain>
    </source>
</reference>
<accession>A0A6S6QZG6</accession>
<dbReference type="EMBL" id="AP023367">
    <property type="protein sequence ID" value="BCJ93247.1"/>
    <property type="molecule type" value="Genomic_DNA"/>
</dbReference>
<protein>
    <submittedName>
        <fullName evidence="1">Uncharacterized protein</fullName>
    </submittedName>
</protein>
<dbReference type="KEGG" id="acel:acsn021_08160"/>
<dbReference type="Proteomes" id="UP000515561">
    <property type="component" value="Chromosome"/>
</dbReference>
<dbReference type="RefSeq" id="WP_185264968.1">
    <property type="nucleotide sequence ID" value="NZ_AP023367.1"/>
</dbReference>
<dbReference type="AlphaFoldDB" id="A0A6S6QZG6"/>
<keyword evidence="2" id="KW-1185">Reference proteome</keyword>